<dbReference type="AlphaFoldDB" id="A0AAN6GKI2"/>
<gene>
    <name evidence="2" type="ORF">OC846_005595</name>
</gene>
<name>A0AAN6GKI2_9BASI</name>
<dbReference type="Proteomes" id="UP001176517">
    <property type="component" value="Unassembled WGS sequence"/>
</dbReference>
<accession>A0AAN6GKI2</accession>
<feature type="compositionally biased region" description="Polar residues" evidence="1">
    <location>
        <begin position="185"/>
        <end position="200"/>
    </location>
</feature>
<feature type="region of interest" description="Disordered" evidence="1">
    <location>
        <begin position="185"/>
        <end position="248"/>
    </location>
</feature>
<protein>
    <submittedName>
        <fullName evidence="2">Uncharacterized protein</fullName>
    </submittedName>
</protein>
<evidence type="ECO:0000313" key="3">
    <source>
        <dbReference type="Proteomes" id="UP001176517"/>
    </source>
</evidence>
<keyword evidence="3" id="KW-1185">Reference proteome</keyword>
<feature type="region of interest" description="Disordered" evidence="1">
    <location>
        <begin position="94"/>
        <end position="155"/>
    </location>
</feature>
<sequence length="308" mass="32467">MAASMSPSHSGHEPRMAENGPATAIAFIYQNLHFAKRVRHERELSKSTRTGINTLMRCNTVPSNDQLVSLVSVDQGVLSGSEAGGLLSEQEEIFSDDGGAGSGQPSSLVRKGRSIRLGKSPLAGRTTAPKPRPGASSPATTPVANGVTSSASTPVSTARNEFAILSDAETDIDKGSVHPVSTSATGIHLDSTNGVDNNAGNVHGPGGIRQGREATREVRGADMPVASDTPGSAAKERPKDTAKKALSRDYKSLKAEDHRRAELMAQRINNDMEGVGTFYEAARIQAQQAAEDSAMRIRLAEEQAEEGR</sequence>
<reference evidence="2" key="1">
    <citation type="journal article" date="2023" name="PhytoFront">
        <title>Draft Genome Resources of Seven Strains of Tilletia horrida, Causal Agent of Kernel Smut of Rice.</title>
        <authorList>
            <person name="Khanal S."/>
            <person name="Antony Babu S."/>
            <person name="Zhou X.G."/>
        </authorList>
    </citation>
    <scope>NUCLEOTIDE SEQUENCE</scope>
    <source>
        <strain evidence="2">TX6</strain>
    </source>
</reference>
<comment type="caution">
    <text evidence="2">The sequence shown here is derived from an EMBL/GenBank/DDBJ whole genome shotgun (WGS) entry which is preliminary data.</text>
</comment>
<proteinExistence type="predicted"/>
<feature type="compositionally biased region" description="Basic and acidic residues" evidence="1">
    <location>
        <begin position="234"/>
        <end position="248"/>
    </location>
</feature>
<dbReference type="EMBL" id="JAPDMZ010000223">
    <property type="protein sequence ID" value="KAK0545619.1"/>
    <property type="molecule type" value="Genomic_DNA"/>
</dbReference>
<organism evidence="2 3">
    <name type="scientific">Tilletia horrida</name>
    <dbReference type="NCBI Taxonomy" id="155126"/>
    <lineage>
        <taxon>Eukaryota</taxon>
        <taxon>Fungi</taxon>
        <taxon>Dikarya</taxon>
        <taxon>Basidiomycota</taxon>
        <taxon>Ustilaginomycotina</taxon>
        <taxon>Exobasidiomycetes</taxon>
        <taxon>Tilletiales</taxon>
        <taxon>Tilletiaceae</taxon>
        <taxon>Tilletia</taxon>
    </lineage>
</organism>
<evidence type="ECO:0000256" key="1">
    <source>
        <dbReference type="SAM" id="MobiDB-lite"/>
    </source>
</evidence>
<evidence type="ECO:0000313" key="2">
    <source>
        <dbReference type="EMBL" id="KAK0545619.1"/>
    </source>
</evidence>
<feature type="compositionally biased region" description="Basic and acidic residues" evidence="1">
    <location>
        <begin position="210"/>
        <end position="220"/>
    </location>
</feature>